<dbReference type="Gene3D" id="2.10.25.10">
    <property type="entry name" value="Laminin"/>
    <property type="match status" value="1"/>
</dbReference>
<proteinExistence type="predicted"/>
<evidence type="ECO:0000313" key="2">
    <source>
        <dbReference type="EMBL" id="CAH2095624.1"/>
    </source>
</evidence>
<evidence type="ECO:0008006" key="4">
    <source>
        <dbReference type="Google" id="ProtNLM"/>
    </source>
</evidence>
<keyword evidence="1" id="KW-0732">Signal</keyword>
<sequence length="101" mass="11024">MKSLAILCVFALVGLTLARGPLYPRGCIYVNGRCQRECEPGTHAYTTGCHPKTPEPTCADPNPQPETDRGSICDFTACYCDSPTVRNTETNKCVPLEECPK</sequence>
<protein>
    <recommendedName>
        <fullName evidence="4">Protease inhibitor</fullName>
    </recommendedName>
</protein>
<name>A0AAU9UA17_EUPED</name>
<dbReference type="EMBL" id="CAKOGL010000015">
    <property type="protein sequence ID" value="CAH2095624.1"/>
    <property type="molecule type" value="Genomic_DNA"/>
</dbReference>
<comment type="caution">
    <text evidence="2">The sequence shown here is derived from an EMBL/GenBank/DDBJ whole genome shotgun (WGS) entry which is preliminary data.</text>
</comment>
<reference evidence="2" key="1">
    <citation type="submission" date="2022-03" db="EMBL/GenBank/DDBJ databases">
        <authorList>
            <person name="Tunstrom K."/>
        </authorList>
    </citation>
    <scope>NUCLEOTIDE SEQUENCE</scope>
</reference>
<dbReference type="AlphaFoldDB" id="A0AAU9UA17"/>
<feature type="signal peptide" evidence="1">
    <location>
        <begin position="1"/>
        <end position="18"/>
    </location>
</feature>
<evidence type="ECO:0000313" key="3">
    <source>
        <dbReference type="Proteomes" id="UP001153954"/>
    </source>
</evidence>
<gene>
    <name evidence="2" type="ORF">EEDITHA_LOCUS11055</name>
</gene>
<dbReference type="Proteomes" id="UP001153954">
    <property type="component" value="Unassembled WGS sequence"/>
</dbReference>
<evidence type="ECO:0000256" key="1">
    <source>
        <dbReference type="SAM" id="SignalP"/>
    </source>
</evidence>
<feature type="chain" id="PRO_5043728904" description="Protease inhibitor" evidence="1">
    <location>
        <begin position="19"/>
        <end position="101"/>
    </location>
</feature>
<organism evidence="2 3">
    <name type="scientific">Euphydryas editha</name>
    <name type="common">Edith's checkerspot</name>
    <dbReference type="NCBI Taxonomy" id="104508"/>
    <lineage>
        <taxon>Eukaryota</taxon>
        <taxon>Metazoa</taxon>
        <taxon>Ecdysozoa</taxon>
        <taxon>Arthropoda</taxon>
        <taxon>Hexapoda</taxon>
        <taxon>Insecta</taxon>
        <taxon>Pterygota</taxon>
        <taxon>Neoptera</taxon>
        <taxon>Endopterygota</taxon>
        <taxon>Lepidoptera</taxon>
        <taxon>Glossata</taxon>
        <taxon>Ditrysia</taxon>
        <taxon>Papilionoidea</taxon>
        <taxon>Nymphalidae</taxon>
        <taxon>Nymphalinae</taxon>
        <taxon>Euphydryas</taxon>
    </lineage>
</organism>
<accession>A0AAU9UA17</accession>
<keyword evidence="3" id="KW-1185">Reference proteome</keyword>